<evidence type="ECO:0000256" key="2">
    <source>
        <dbReference type="ARBA" id="ARBA00022448"/>
    </source>
</evidence>
<reference evidence="11 12" key="1">
    <citation type="submission" date="2019-07" db="EMBL/GenBank/DDBJ databases">
        <title>Genome sequence of 2 isolates from Red Sea Mangroves.</title>
        <authorList>
            <person name="Sefrji F."/>
            <person name="Michoud G."/>
            <person name="Merlino G."/>
            <person name="Daffonchio D."/>
        </authorList>
    </citation>
    <scope>NUCLEOTIDE SEQUENCE [LARGE SCALE GENOMIC DNA]</scope>
    <source>
        <strain evidence="11 12">R1DC41</strain>
    </source>
</reference>
<dbReference type="NCBIfam" id="TIGR00933">
    <property type="entry name" value="2a38"/>
    <property type="match status" value="1"/>
</dbReference>
<evidence type="ECO:0000256" key="5">
    <source>
        <dbReference type="ARBA" id="ARBA00022692"/>
    </source>
</evidence>
<evidence type="ECO:0000313" key="11">
    <source>
        <dbReference type="EMBL" id="QPC48133.1"/>
    </source>
</evidence>
<evidence type="ECO:0000256" key="6">
    <source>
        <dbReference type="ARBA" id="ARBA00022958"/>
    </source>
</evidence>
<evidence type="ECO:0000256" key="8">
    <source>
        <dbReference type="ARBA" id="ARBA00023065"/>
    </source>
</evidence>
<keyword evidence="9 10" id="KW-0472">Membrane</keyword>
<evidence type="ECO:0000256" key="3">
    <source>
        <dbReference type="ARBA" id="ARBA00022475"/>
    </source>
</evidence>
<feature type="transmembrane region" description="Helical" evidence="10">
    <location>
        <begin position="187"/>
        <end position="210"/>
    </location>
</feature>
<dbReference type="PANTHER" id="PTHR32024">
    <property type="entry name" value="TRK SYSTEM POTASSIUM UPTAKE PROTEIN TRKG-RELATED"/>
    <property type="match status" value="1"/>
</dbReference>
<proteinExistence type="predicted"/>
<feature type="transmembrane region" description="Helical" evidence="10">
    <location>
        <begin position="401"/>
        <end position="422"/>
    </location>
</feature>
<organism evidence="11 12">
    <name type="scientific">Mangrovibacillus cuniculi</name>
    <dbReference type="NCBI Taxonomy" id="2593652"/>
    <lineage>
        <taxon>Bacteria</taxon>
        <taxon>Bacillati</taxon>
        <taxon>Bacillota</taxon>
        <taxon>Bacilli</taxon>
        <taxon>Bacillales</taxon>
        <taxon>Bacillaceae</taxon>
        <taxon>Mangrovibacillus</taxon>
    </lineage>
</organism>
<dbReference type="GO" id="GO:0015379">
    <property type="term" value="F:potassium:chloride symporter activity"/>
    <property type="evidence" value="ECO:0007669"/>
    <property type="project" value="InterPro"/>
</dbReference>
<feature type="transmembrane region" description="Helical" evidence="10">
    <location>
        <begin position="222"/>
        <end position="243"/>
    </location>
</feature>
<dbReference type="InterPro" id="IPR004772">
    <property type="entry name" value="TrkH"/>
</dbReference>
<evidence type="ECO:0000256" key="10">
    <source>
        <dbReference type="SAM" id="Phobius"/>
    </source>
</evidence>
<sequence>MNWLSRTVNPSRLLIIVFIIVGLVGMLLLKLPFATTEKISWLDALFTSISAVTVTGLVVVDTGTVYTLFGQLVILTLIQIGGLGIMSFAVLMFMLLGRKIGFKERLVVQQSLNQASLGGIISLVKKLFIFSFTIEFFAMMILAMKWVPEMGFGKGLYFSFFHSISAFNNAGFGLWPDSLMREVGSPVVNIVISLLFILGGVGFTVLVDVWSKKSFKKFSLHTKLMLVGSLGLNVFAMFLFFILEYNNPGTLGPLSLADKWWASYFQAVSPRTAGFNSIDIGAMEEPSIFFMIALMFIGAGSASTGGGIKLTTFIIIVLTIGAFLKSRKEITLGRRTVGETVIFRSMSITTLSALVVFSATFMITLSDKHEFLPLLFEVVSAFGTVGLSMGITADLSALAKWIVIFTMMIGKLGPLTLAFSLATSKQSKIKYPNEDVLTG</sequence>
<keyword evidence="4" id="KW-0633">Potassium transport</keyword>
<dbReference type="RefSeq" id="WP_239672816.1">
    <property type="nucleotide sequence ID" value="NZ_CP049742.1"/>
</dbReference>
<feature type="transmembrane region" description="Helical" evidence="10">
    <location>
        <begin position="341"/>
        <end position="365"/>
    </location>
</feature>
<feature type="transmembrane region" description="Helical" evidence="10">
    <location>
        <begin position="288"/>
        <end position="320"/>
    </location>
</feature>
<keyword evidence="2" id="KW-0813">Transport</keyword>
<evidence type="ECO:0000256" key="4">
    <source>
        <dbReference type="ARBA" id="ARBA00022538"/>
    </source>
</evidence>
<feature type="transmembrane region" description="Helical" evidence="10">
    <location>
        <begin position="116"/>
        <end position="143"/>
    </location>
</feature>
<dbReference type="KEGG" id="mcui:G8O30_14940"/>
<evidence type="ECO:0000313" key="12">
    <source>
        <dbReference type="Proteomes" id="UP000593626"/>
    </source>
</evidence>
<keyword evidence="3" id="KW-1003">Cell membrane</keyword>
<feature type="transmembrane region" description="Helical" evidence="10">
    <location>
        <begin position="72"/>
        <end position="96"/>
    </location>
</feature>
<dbReference type="PANTHER" id="PTHR32024:SF1">
    <property type="entry name" value="KTR SYSTEM POTASSIUM UPTAKE PROTEIN B"/>
    <property type="match status" value="1"/>
</dbReference>
<keyword evidence="8" id="KW-0406">Ion transport</keyword>
<dbReference type="Pfam" id="PF02386">
    <property type="entry name" value="TrkH"/>
    <property type="match status" value="1"/>
</dbReference>
<feature type="transmembrane region" description="Helical" evidence="10">
    <location>
        <begin position="12"/>
        <end position="33"/>
    </location>
</feature>
<name>A0A7S8CE38_9BACI</name>
<evidence type="ECO:0000256" key="1">
    <source>
        <dbReference type="ARBA" id="ARBA00004651"/>
    </source>
</evidence>
<feature type="transmembrane region" description="Helical" evidence="10">
    <location>
        <begin position="39"/>
        <end position="60"/>
    </location>
</feature>
<accession>A0A7S8CE38</accession>
<keyword evidence="7 10" id="KW-1133">Transmembrane helix</keyword>
<keyword evidence="6" id="KW-0630">Potassium</keyword>
<keyword evidence="5 10" id="KW-0812">Transmembrane</keyword>
<dbReference type="InterPro" id="IPR003445">
    <property type="entry name" value="Cat_transpt"/>
</dbReference>
<evidence type="ECO:0000256" key="7">
    <source>
        <dbReference type="ARBA" id="ARBA00022989"/>
    </source>
</evidence>
<dbReference type="Proteomes" id="UP000593626">
    <property type="component" value="Chromosome"/>
</dbReference>
<evidence type="ECO:0000256" key="9">
    <source>
        <dbReference type="ARBA" id="ARBA00023136"/>
    </source>
</evidence>
<gene>
    <name evidence="11" type="ORF">G8O30_14940</name>
</gene>
<feature type="transmembrane region" description="Helical" evidence="10">
    <location>
        <begin position="155"/>
        <end position="175"/>
    </location>
</feature>
<comment type="subcellular location">
    <subcellularLocation>
        <location evidence="1">Cell membrane</location>
        <topology evidence="1">Multi-pass membrane protein</topology>
    </subcellularLocation>
</comment>
<keyword evidence="12" id="KW-1185">Reference proteome</keyword>
<dbReference type="AlphaFoldDB" id="A0A7S8CE38"/>
<dbReference type="GO" id="GO:0005886">
    <property type="term" value="C:plasma membrane"/>
    <property type="evidence" value="ECO:0007669"/>
    <property type="project" value="UniProtKB-SubCell"/>
</dbReference>
<protein>
    <submittedName>
        <fullName evidence="11">Ktr system potassium transporter B</fullName>
    </submittedName>
</protein>
<dbReference type="EMBL" id="CP049742">
    <property type="protein sequence ID" value="QPC48133.1"/>
    <property type="molecule type" value="Genomic_DNA"/>
</dbReference>